<evidence type="ECO:0008006" key="4">
    <source>
        <dbReference type="Google" id="ProtNLM"/>
    </source>
</evidence>
<sequence>VSPRAAIPVLIAAAACAVLVLSSSSITPVAAAMFCGDCDIICGASCGGDGVRAECAGKCDGQSPAEACENCLRVAKRKCLTSCGDYCATHCT</sequence>
<reference evidence="2" key="1">
    <citation type="journal article" date="2013" name="Nat. Commun.">
        <title>Whole-genome sequencing of Oryza brachyantha reveals mechanisms underlying Oryza genome evolution.</title>
        <authorList>
            <person name="Chen J."/>
            <person name="Huang Q."/>
            <person name="Gao D."/>
            <person name="Wang J."/>
            <person name="Lang Y."/>
            <person name="Liu T."/>
            <person name="Li B."/>
            <person name="Bai Z."/>
            <person name="Luis Goicoechea J."/>
            <person name="Liang C."/>
            <person name="Chen C."/>
            <person name="Zhang W."/>
            <person name="Sun S."/>
            <person name="Liao Y."/>
            <person name="Zhang X."/>
            <person name="Yang L."/>
            <person name="Song C."/>
            <person name="Wang M."/>
            <person name="Shi J."/>
            <person name="Liu G."/>
            <person name="Liu J."/>
            <person name="Zhou H."/>
            <person name="Zhou W."/>
            <person name="Yu Q."/>
            <person name="An N."/>
            <person name="Chen Y."/>
            <person name="Cai Q."/>
            <person name="Wang B."/>
            <person name="Liu B."/>
            <person name="Min J."/>
            <person name="Huang Y."/>
            <person name="Wu H."/>
            <person name="Li Z."/>
            <person name="Zhang Y."/>
            <person name="Yin Y."/>
            <person name="Song W."/>
            <person name="Jiang J."/>
            <person name="Jackson S.A."/>
            <person name="Wing R.A."/>
            <person name="Wang J."/>
            <person name="Chen M."/>
        </authorList>
    </citation>
    <scope>NUCLEOTIDE SEQUENCE [LARGE SCALE GENOMIC DNA]</scope>
    <source>
        <strain evidence="2">cv. IRGC 101232</strain>
    </source>
</reference>
<dbReference type="Proteomes" id="UP000006038">
    <property type="component" value="Chromosome 12"/>
</dbReference>
<keyword evidence="3" id="KW-1185">Reference proteome</keyword>
<dbReference type="EnsemblPlants" id="OB12G19470.1">
    <property type="protein sequence ID" value="OB12G19470.1"/>
    <property type="gene ID" value="OB12G19470"/>
</dbReference>
<keyword evidence="1" id="KW-0732">Signal</keyword>
<dbReference type="AlphaFoldDB" id="J3ND89"/>
<name>J3ND89_ORYBR</name>
<protein>
    <recommendedName>
        <fullName evidence="4">Kazal-like domain-containing protein</fullName>
    </recommendedName>
</protein>
<organism evidence="2">
    <name type="scientific">Oryza brachyantha</name>
    <name type="common">malo sina</name>
    <dbReference type="NCBI Taxonomy" id="4533"/>
    <lineage>
        <taxon>Eukaryota</taxon>
        <taxon>Viridiplantae</taxon>
        <taxon>Streptophyta</taxon>
        <taxon>Embryophyta</taxon>
        <taxon>Tracheophyta</taxon>
        <taxon>Spermatophyta</taxon>
        <taxon>Magnoliopsida</taxon>
        <taxon>Liliopsida</taxon>
        <taxon>Poales</taxon>
        <taxon>Poaceae</taxon>
        <taxon>BOP clade</taxon>
        <taxon>Oryzoideae</taxon>
        <taxon>Oryzeae</taxon>
        <taxon>Oryzinae</taxon>
        <taxon>Oryza</taxon>
    </lineage>
</organism>
<proteinExistence type="predicted"/>
<feature type="signal peptide" evidence="1">
    <location>
        <begin position="1"/>
        <end position="31"/>
    </location>
</feature>
<evidence type="ECO:0000313" key="2">
    <source>
        <dbReference type="EnsemblPlants" id="OB12G19470.1"/>
    </source>
</evidence>
<evidence type="ECO:0000313" key="3">
    <source>
        <dbReference type="Proteomes" id="UP000006038"/>
    </source>
</evidence>
<evidence type="ECO:0000256" key="1">
    <source>
        <dbReference type="SAM" id="SignalP"/>
    </source>
</evidence>
<dbReference type="Gramene" id="OB12G19470.1">
    <property type="protein sequence ID" value="OB12G19470.1"/>
    <property type="gene ID" value="OB12G19470"/>
</dbReference>
<feature type="chain" id="PRO_5003775882" description="Kazal-like domain-containing protein" evidence="1">
    <location>
        <begin position="32"/>
        <end position="92"/>
    </location>
</feature>
<dbReference type="OMA" id="CDIICGA"/>
<dbReference type="HOGENOM" id="CLU_185553_0_0_1"/>
<accession>J3ND89</accession>
<reference evidence="2" key="2">
    <citation type="submission" date="2013-04" db="UniProtKB">
        <authorList>
            <consortium name="EnsemblPlants"/>
        </authorList>
    </citation>
    <scope>IDENTIFICATION</scope>
</reference>